<dbReference type="Proteomes" id="UP001139451">
    <property type="component" value="Unassembled WGS sequence"/>
</dbReference>
<sequence>MMEPPALEAAEQDDRGALLIRATAMGNGIGDLTDQDGIAVELHARFDVRHFQRYRQQAQYRHLRHFEQHLRAQQAAALAIGSAGRVDDIGRIGQRHNSC</sequence>
<gene>
    <name evidence="1" type="ORF">M9978_11090</name>
</gene>
<dbReference type="AlphaFoldDB" id="A0A9X2KM13"/>
<keyword evidence="2" id="KW-1185">Reference proteome</keyword>
<evidence type="ECO:0000313" key="1">
    <source>
        <dbReference type="EMBL" id="MCP3730976.1"/>
    </source>
</evidence>
<comment type="caution">
    <text evidence="1">The sequence shown here is derived from an EMBL/GenBank/DDBJ whole genome shotgun (WGS) entry which is preliminary data.</text>
</comment>
<proteinExistence type="predicted"/>
<reference evidence="1" key="1">
    <citation type="submission" date="2022-05" db="EMBL/GenBank/DDBJ databases">
        <title>Sphingomonas sp. strain MG17 Genome sequencing and assembly.</title>
        <authorList>
            <person name="Kim I."/>
        </authorList>
    </citation>
    <scope>NUCLEOTIDE SEQUENCE</scope>
    <source>
        <strain evidence="1">MG17</strain>
    </source>
</reference>
<accession>A0A9X2KM13</accession>
<organism evidence="1 2">
    <name type="scientific">Sphingomonas tagetis</name>
    <dbReference type="NCBI Taxonomy" id="2949092"/>
    <lineage>
        <taxon>Bacteria</taxon>
        <taxon>Pseudomonadati</taxon>
        <taxon>Pseudomonadota</taxon>
        <taxon>Alphaproteobacteria</taxon>
        <taxon>Sphingomonadales</taxon>
        <taxon>Sphingomonadaceae</taxon>
        <taxon>Sphingomonas</taxon>
    </lineage>
</organism>
<dbReference type="EMBL" id="JAMLDX010000007">
    <property type="protein sequence ID" value="MCP3730976.1"/>
    <property type="molecule type" value="Genomic_DNA"/>
</dbReference>
<evidence type="ECO:0000313" key="2">
    <source>
        <dbReference type="Proteomes" id="UP001139451"/>
    </source>
</evidence>
<protein>
    <submittedName>
        <fullName evidence="1">Uncharacterized protein</fullName>
    </submittedName>
</protein>
<name>A0A9X2KM13_9SPHN</name>